<name>A0ABU9CC04_9BURK</name>
<organism evidence="2 3">
    <name type="scientific">Ideonella margarita</name>
    <dbReference type="NCBI Taxonomy" id="2984191"/>
    <lineage>
        <taxon>Bacteria</taxon>
        <taxon>Pseudomonadati</taxon>
        <taxon>Pseudomonadota</taxon>
        <taxon>Betaproteobacteria</taxon>
        <taxon>Burkholderiales</taxon>
        <taxon>Sphaerotilaceae</taxon>
        <taxon>Ideonella</taxon>
    </lineage>
</organism>
<comment type="caution">
    <text evidence="2">The sequence shown here is derived from an EMBL/GenBank/DDBJ whole genome shotgun (WGS) entry which is preliminary data.</text>
</comment>
<evidence type="ECO:0000256" key="1">
    <source>
        <dbReference type="SAM" id="MobiDB-lite"/>
    </source>
</evidence>
<dbReference type="CDD" id="cd00882">
    <property type="entry name" value="Ras_like_GTPase"/>
    <property type="match status" value="1"/>
</dbReference>
<proteinExistence type="predicted"/>
<dbReference type="Gene3D" id="3.40.50.300">
    <property type="entry name" value="P-loop containing nucleotide triphosphate hydrolases"/>
    <property type="match status" value="1"/>
</dbReference>
<protein>
    <submittedName>
        <fullName evidence="2">GTP-binding protein</fullName>
    </submittedName>
</protein>
<keyword evidence="3" id="KW-1185">Reference proteome</keyword>
<feature type="region of interest" description="Disordered" evidence="1">
    <location>
        <begin position="199"/>
        <end position="218"/>
    </location>
</feature>
<dbReference type="PANTHER" id="PTHR42708">
    <property type="entry name" value="ATP/GTP-BINDING PROTEIN-RELATED"/>
    <property type="match status" value="1"/>
</dbReference>
<reference evidence="2 3" key="1">
    <citation type="submission" date="2024-04" db="EMBL/GenBank/DDBJ databases">
        <title>Novel species of the genus Ideonella isolated from streams.</title>
        <authorList>
            <person name="Lu H."/>
        </authorList>
    </citation>
    <scope>NUCLEOTIDE SEQUENCE [LARGE SCALE GENOMIC DNA]</scope>
    <source>
        <strain evidence="2 3">LYT19W</strain>
    </source>
</reference>
<evidence type="ECO:0000313" key="2">
    <source>
        <dbReference type="EMBL" id="MEK8047805.1"/>
    </source>
</evidence>
<gene>
    <name evidence="2" type="ORF">AACH00_15695</name>
</gene>
<evidence type="ECO:0000313" key="3">
    <source>
        <dbReference type="Proteomes" id="UP001379945"/>
    </source>
</evidence>
<sequence length="218" mass="22456">MTSPERRQPPAETDLKLVFAGPPGAGKTTAIGQLSEVPALSTEVTSTELGLGKSTTTVGLDYGELALGTDGRVRLFGMPGQARFSFLWPVLVRGATGIIVLLNGERDDPLADLGLVLHHLQDELQTTACVVGLSRTGHQAKADKLGDAVAATLAAAGLALPVMAVDTRERPQVLALMSAVIDLAEAQAGLSALAVTDSHDQAETSAGPSAPFAKTSPR</sequence>
<dbReference type="PANTHER" id="PTHR42708:SF1">
    <property type="entry name" value="GLIDING MOTILITY PROTEIN MGLA"/>
    <property type="match status" value="1"/>
</dbReference>
<dbReference type="SUPFAM" id="SSF52540">
    <property type="entry name" value="P-loop containing nucleoside triphosphate hydrolases"/>
    <property type="match status" value="1"/>
</dbReference>
<accession>A0ABU9CC04</accession>
<dbReference type="Proteomes" id="UP001379945">
    <property type="component" value="Unassembled WGS sequence"/>
</dbReference>
<dbReference type="InterPro" id="IPR027417">
    <property type="entry name" value="P-loop_NTPase"/>
</dbReference>
<dbReference type="InterPro" id="IPR052705">
    <property type="entry name" value="Gliding_Motility_GTPase"/>
</dbReference>
<dbReference type="EMBL" id="JBBUTI010000011">
    <property type="protein sequence ID" value="MEK8047805.1"/>
    <property type="molecule type" value="Genomic_DNA"/>
</dbReference>
<dbReference type="RefSeq" id="WP_341400112.1">
    <property type="nucleotide sequence ID" value="NZ_JBBUTI010000011.1"/>
</dbReference>